<feature type="domain" description="Zn(2)-C6 fungal-type" evidence="6">
    <location>
        <begin position="115"/>
        <end position="151"/>
    </location>
</feature>
<feature type="compositionally biased region" description="Low complexity" evidence="5">
    <location>
        <begin position="931"/>
        <end position="946"/>
    </location>
</feature>
<keyword evidence="3" id="KW-0804">Transcription</keyword>
<dbReference type="PROSITE" id="PS50048">
    <property type="entry name" value="ZN2_CY6_FUNGAL_2"/>
    <property type="match status" value="1"/>
</dbReference>
<evidence type="ECO:0000256" key="5">
    <source>
        <dbReference type="SAM" id="MobiDB-lite"/>
    </source>
</evidence>
<dbReference type="GO" id="GO:0045944">
    <property type="term" value="P:positive regulation of transcription by RNA polymerase II"/>
    <property type="evidence" value="ECO:0007669"/>
    <property type="project" value="TreeGrafter"/>
</dbReference>
<dbReference type="GO" id="GO:0005634">
    <property type="term" value="C:nucleus"/>
    <property type="evidence" value="ECO:0007669"/>
    <property type="project" value="TreeGrafter"/>
</dbReference>
<evidence type="ECO:0000313" key="8">
    <source>
        <dbReference type="Proteomes" id="UP000606974"/>
    </source>
</evidence>
<name>A0A8H7ANS7_9EURO</name>
<dbReference type="Proteomes" id="UP000606974">
    <property type="component" value="Unassembled WGS sequence"/>
</dbReference>
<dbReference type="CDD" id="cd00067">
    <property type="entry name" value="GAL4"/>
    <property type="match status" value="1"/>
</dbReference>
<dbReference type="SUPFAM" id="SSF57701">
    <property type="entry name" value="Zn2/Cys6 DNA-binding domain"/>
    <property type="match status" value="1"/>
</dbReference>
<evidence type="ECO:0000259" key="6">
    <source>
        <dbReference type="PROSITE" id="PS50048"/>
    </source>
</evidence>
<dbReference type="GO" id="GO:0009074">
    <property type="term" value="P:aromatic amino acid family catabolic process"/>
    <property type="evidence" value="ECO:0007669"/>
    <property type="project" value="TreeGrafter"/>
</dbReference>
<evidence type="ECO:0000256" key="4">
    <source>
        <dbReference type="ARBA" id="ARBA00023242"/>
    </source>
</evidence>
<dbReference type="PANTHER" id="PTHR31644:SF2">
    <property type="entry name" value="TRANSCRIPTIONAL ACTIVATOR ARO80-RELATED"/>
    <property type="match status" value="1"/>
</dbReference>
<gene>
    <name evidence="7" type="ORF">GJ744_006847</name>
</gene>
<dbReference type="GO" id="GO:0008270">
    <property type="term" value="F:zinc ion binding"/>
    <property type="evidence" value="ECO:0007669"/>
    <property type="project" value="InterPro"/>
</dbReference>
<feature type="region of interest" description="Disordered" evidence="5">
    <location>
        <begin position="308"/>
        <end position="357"/>
    </location>
</feature>
<feature type="region of interest" description="Disordered" evidence="5">
    <location>
        <begin position="914"/>
        <end position="954"/>
    </location>
</feature>
<feature type="region of interest" description="Disordered" evidence="5">
    <location>
        <begin position="28"/>
        <end position="273"/>
    </location>
</feature>
<sequence>MSGPDSNYMESAGDDLLDLGGDWASVQYQLELNQASQPNRSAPPPTASTPTPQSRLGPASLPHQPPTTGPSTVAVAMTTDTQPYGQSSSYESAEAEETKQEPTPPRDQHRRGYQACDPCRKRKVKCDLGSVDDPHDPPCMRCRREHKTCNFSPTRRKRKQSQEADDASSDGGLGRDKRRLTEPTEATDDIKDDRLSYSYPYSAASPYPPNANTGPPWPLHPMQTSHPAQPRSSNGYELNMMVDSNSRAGGRSSQTLSPRPLAPITSPRTNPRNANEHMVNKEAANILHPSIATSHEALHLLSVAAGQTEEANRQNSQSLPSHLLSPSTTLGTPSSAGAPHRRTVSHTMAPGEQTSDQAAGYGMIGGPITNIAENQNYQEALKMWSRMRLVKDGWFTATEAMAYIDYYYKHLAPMTPVVINNYRPLSMHTSLVTDEPILAITMLTIASRHMPLVGPGARSRAYQIHDVLWNNLRGMVQRLVWGQEQFGGGFCSGGAVKTHESRTGQITWKGSLRTLGTIEALLLLTDWHPRALHFPPGDNENRLLDADFPLTEEDEAPNADSPDANEDGKVAFSSWLEPAWRSDRMSWMLLGAAVTLSFELGVFDKEHYNCKDHHGPDSECARKQRVRRMVLVYVSQTSGRLGFTPMLSFETWRKDAVFEETDPIHRHGATSPIELMQECWMGIAGLMYKANEEIFPSKQYTRDLTSSGQYIEAIAKFKPMLQDWKASFDRVRHQFEPVMQHLLSMEYDYARLYINSLGLQKVVESWINISNEAATTGNNHHNAGHGVGDASAVSGGITFSLLLEIWRPNKEYIDEVSDAARGILKTVKEGLVPEGHLTHASVRSYFRILSGLMFTLKRFSFGASEQGARESFMLLDSITDEFLRSVVDDVHLSARTAELVKMLSSHLRAKFIRLQAPNNGSTGSSRENSRHQTPQRQQDQSSLQHQFAGQPGQPQARTALNNQFIFGQNVASLHDPLAGIQAQSMSEVTNVAYMPPINYNDYMEGNHGLGQNPADFGTGVDEPGDWFALPLNNFFGTDPALVHQGFGGIGPTVGSRDMLEFITNEQYDR</sequence>
<dbReference type="Pfam" id="PF00172">
    <property type="entry name" value="Zn_clus"/>
    <property type="match status" value="1"/>
</dbReference>
<dbReference type="CDD" id="cd12148">
    <property type="entry name" value="fungal_TF_MHR"/>
    <property type="match status" value="1"/>
</dbReference>
<feature type="compositionally biased region" description="Basic and acidic residues" evidence="5">
    <location>
        <begin position="96"/>
        <end position="107"/>
    </location>
</feature>
<dbReference type="AlphaFoldDB" id="A0A8H7ANS7"/>
<evidence type="ECO:0000256" key="1">
    <source>
        <dbReference type="ARBA" id="ARBA00023015"/>
    </source>
</evidence>
<feature type="compositionally biased region" description="Basic and acidic residues" evidence="5">
    <location>
        <begin position="173"/>
        <end position="195"/>
    </location>
</feature>
<dbReference type="PROSITE" id="PS00463">
    <property type="entry name" value="ZN2_CY6_FUNGAL_1"/>
    <property type="match status" value="1"/>
</dbReference>
<feature type="compositionally biased region" description="Polar residues" evidence="5">
    <location>
        <begin position="222"/>
        <end position="257"/>
    </location>
</feature>
<dbReference type="OrthoDB" id="2262349at2759"/>
<dbReference type="EMBL" id="JAACFV010000031">
    <property type="protein sequence ID" value="KAF7510351.1"/>
    <property type="molecule type" value="Genomic_DNA"/>
</dbReference>
<dbReference type="Gene3D" id="4.10.240.10">
    <property type="entry name" value="Zn(2)-C6 fungal-type DNA-binding domain"/>
    <property type="match status" value="1"/>
</dbReference>
<feature type="compositionally biased region" description="Polar residues" evidence="5">
    <location>
        <begin position="28"/>
        <end position="40"/>
    </location>
</feature>
<dbReference type="InterPro" id="IPR001138">
    <property type="entry name" value="Zn2Cys6_DnaBD"/>
</dbReference>
<keyword evidence="1" id="KW-0805">Transcription regulation</keyword>
<dbReference type="GO" id="GO:0003677">
    <property type="term" value="F:DNA binding"/>
    <property type="evidence" value="ECO:0007669"/>
    <property type="project" value="UniProtKB-KW"/>
</dbReference>
<keyword evidence="2" id="KW-0238">DNA-binding</keyword>
<proteinExistence type="predicted"/>
<keyword evidence="4" id="KW-0539">Nucleus</keyword>
<evidence type="ECO:0000256" key="2">
    <source>
        <dbReference type="ARBA" id="ARBA00023125"/>
    </source>
</evidence>
<evidence type="ECO:0000256" key="3">
    <source>
        <dbReference type="ARBA" id="ARBA00023163"/>
    </source>
</evidence>
<dbReference type="GO" id="GO:0000981">
    <property type="term" value="F:DNA-binding transcription factor activity, RNA polymerase II-specific"/>
    <property type="evidence" value="ECO:0007669"/>
    <property type="project" value="InterPro"/>
</dbReference>
<organism evidence="7 8">
    <name type="scientific">Endocarpon pusillum</name>
    <dbReference type="NCBI Taxonomy" id="364733"/>
    <lineage>
        <taxon>Eukaryota</taxon>
        <taxon>Fungi</taxon>
        <taxon>Dikarya</taxon>
        <taxon>Ascomycota</taxon>
        <taxon>Pezizomycotina</taxon>
        <taxon>Eurotiomycetes</taxon>
        <taxon>Chaetothyriomycetidae</taxon>
        <taxon>Verrucariales</taxon>
        <taxon>Verrucariaceae</taxon>
        <taxon>Endocarpon</taxon>
    </lineage>
</organism>
<evidence type="ECO:0000313" key="7">
    <source>
        <dbReference type="EMBL" id="KAF7510351.1"/>
    </source>
</evidence>
<dbReference type="PANTHER" id="PTHR31644">
    <property type="entry name" value="TRANSCRIPTIONAL ACTIVATOR ARO80-RELATED"/>
    <property type="match status" value="1"/>
</dbReference>
<keyword evidence="8" id="KW-1185">Reference proteome</keyword>
<comment type="caution">
    <text evidence="7">The sequence shown here is derived from an EMBL/GenBank/DDBJ whole genome shotgun (WGS) entry which is preliminary data.</text>
</comment>
<dbReference type="SMART" id="SM00066">
    <property type="entry name" value="GAL4"/>
    <property type="match status" value="1"/>
</dbReference>
<feature type="compositionally biased region" description="Low complexity" evidence="5">
    <location>
        <begin position="196"/>
        <end position="205"/>
    </location>
</feature>
<dbReference type="InterPro" id="IPR052780">
    <property type="entry name" value="AAA_Catabolism_Regulators"/>
</dbReference>
<feature type="compositionally biased region" description="Polar residues" evidence="5">
    <location>
        <begin position="916"/>
        <end position="926"/>
    </location>
</feature>
<accession>A0A8H7ANS7</accession>
<dbReference type="InterPro" id="IPR036864">
    <property type="entry name" value="Zn2-C6_fun-type_DNA-bd_sf"/>
</dbReference>
<protein>
    <recommendedName>
        <fullName evidence="6">Zn(2)-C6 fungal-type domain-containing protein</fullName>
    </recommendedName>
</protein>
<feature type="compositionally biased region" description="Low complexity" evidence="5">
    <location>
        <begin position="316"/>
        <end position="335"/>
    </location>
</feature>
<reference evidence="7" key="1">
    <citation type="submission" date="2020-02" db="EMBL/GenBank/DDBJ databases">
        <authorList>
            <person name="Palmer J.M."/>
        </authorList>
    </citation>
    <scope>NUCLEOTIDE SEQUENCE</scope>
    <source>
        <strain evidence="7">EPUS1.4</strain>
        <tissue evidence="7">Thallus</tissue>
    </source>
</reference>